<comment type="caution">
    <text evidence="1">The sequence shown here is derived from an EMBL/GenBank/DDBJ whole genome shotgun (WGS) entry which is preliminary data.</text>
</comment>
<dbReference type="EMBL" id="JANRMS010001418">
    <property type="protein sequence ID" value="KAJ3528375.1"/>
    <property type="molecule type" value="Genomic_DNA"/>
</dbReference>
<evidence type="ECO:0000313" key="2">
    <source>
        <dbReference type="Proteomes" id="UP001148629"/>
    </source>
</evidence>
<gene>
    <name evidence="1" type="ORF">NM208_g10229</name>
</gene>
<accession>A0ACC1RYM2</accession>
<proteinExistence type="predicted"/>
<reference evidence="1" key="1">
    <citation type="submission" date="2022-08" db="EMBL/GenBank/DDBJ databases">
        <title>Genome Sequence of Fusarium decemcellulare.</title>
        <authorList>
            <person name="Buettner E."/>
        </authorList>
    </citation>
    <scope>NUCLEOTIDE SEQUENCE</scope>
    <source>
        <strain evidence="1">Babe19</strain>
    </source>
</reference>
<evidence type="ECO:0000313" key="1">
    <source>
        <dbReference type="EMBL" id="KAJ3528375.1"/>
    </source>
</evidence>
<keyword evidence="2" id="KW-1185">Reference proteome</keyword>
<name>A0ACC1RYM2_9HYPO</name>
<sequence length="330" mass="35581">MPTPLLPGVYAPTQVFYADNSDDRLDHATIAKHAVRLARAGVAGIVTNGSNGEAVYLTREERFQVDRDDPPRLSTARGLLTCRSSLEPPNNLSRGTVQLCKDAARAGADAALVMVPSFFKWAMSEWTIEKHFVSVADESPIPIIIYNYPGAVAGIDLDSDQLIQLAKHPNIIGTKFTCGNVGKLARVAEATSPVSEVFDTLVPSPYFAFAGIADFISPSVEVGASGAIVGAANVFPRACVNVYNLAVSGKRVEAMKAQQQLARADWELTKRAIPGFKAILSRWNGYGGIPRGPMSPLTEEQEQHLFQAVGWMMNVEEALEDFGKAKGTMS</sequence>
<protein>
    <submittedName>
        <fullName evidence="1">Uncharacterized protein</fullName>
    </submittedName>
</protein>
<organism evidence="1 2">
    <name type="scientific">Fusarium decemcellulare</name>
    <dbReference type="NCBI Taxonomy" id="57161"/>
    <lineage>
        <taxon>Eukaryota</taxon>
        <taxon>Fungi</taxon>
        <taxon>Dikarya</taxon>
        <taxon>Ascomycota</taxon>
        <taxon>Pezizomycotina</taxon>
        <taxon>Sordariomycetes</taxon>
        <taxon>Hypocreomycetidae</taxon>
        <taxon>Hypocreales</taxon>
        <taxon>Nectriaceae</taxon>
        <taxon>Fusarium</taxon>
        <taxon>Fusarium decemcellulare species complex</taxon>
    </lineage>
</organism>
<dbReference type="Proteomes" id="UP001148629">
    <property type="component" value="Unassembled WGS sequence"/>
</dbReference>